<dbReference type="NCBIfam" id="TIGR00150">
    <property type="entry name" value="T6A_YjeE"/>
    <property type="match status" value="1"/>
</dbReference>
<dbReference type="SUPFAM" id="SSF52540">
    <property type="entry name" value="P-loop containing nucleoside triphosphate hydrolases"/>
    <property type="match status" value="1"/>
</dbReference>
<comment type="caution">
    <text evidence="11">The sequence shown here is derived from an EMBL/GenBank/DDBJ whole genome shotgun (WGS) entry which is preliminary data.</text>
</comment>
<keyword evidence="5" id="KW-0819">tRNA processing</keyword>
<keyword evidence="6" id="KW-0479">Metal-binding</keyword>
<evidence type="ECO:0000256" key="6">
    <source>
        <dbReference type="ARBA" id="ARBA00022723"/>
    </source>
</evidence>
<dbReference type="GO" id="GO:0016740">
    <property type="term" value="F:transferase activity"/>
    <property type="evidence" value="ECO:0007669"/>
    <property type="project" value="UniProtKB-KW"/>
</dbReference>
<dbReference type="GO" id="GO:0005737">
    <property type="term" value="C:cytoplasm"/>
    <property type="evidence" value="ECO:0007669"/>
    <property type="project" value="UniProtKB-SubCell"/>
</dbReference>
<protein>
    <recommendedName>
        <fullName evidence="3">tRNA threonylcarbamoyladenosine biosynthesis protein TsaE</fullName>
    </recommendedName>
    <alternativeName>
        <fullName evidence="10">t(6)A37 threonylcarbamoyladenosine biosynthesis protein TsaE</fullName>
    </alternativeName>
</protein>
<evidence type="ECO:0000256" key="10">
    <source>
        <dbReference type="ARBA" id="ARBA00032441"/>
    </source>
</evidence>
<comment type="subcellular location">
    <subcellularLocation>
        <location evidence="1">Cytoplasm</location>
    </subcellularLocation>
</comment>
<evidence type="ECO:0000256" key="9">
    <source>
        <dbReference type="ARBA" id="ARBA00022842"/>
    </source>
</evidence>
<keyword evidence="11" id="KW-0808">Transferase</keyword>
<dbReference type="InterPro" id="IPR003442">
    <property type="entry name" value="T6A_TsaE"/>
</dbReference>
<evidence type="ECO:0000256" key="2">
    <source>
        <dbReference type="ARBA" id="ARBA00007599"/>
    </source>
</evidence>
<dbReference type="GO" id="GO:0005524">
    <property type="term" value="F:ATP binding"/>
    <property type="evidence" value="ECO:0007669"/>
    <property type="project" value="UniProtKB-KW"/>
</dbReference>
<dbReference type="AlphaFoldDB" id="A0A1F6N0E3"/>
<reference evidence="11 12" key="1">
    <citation type="journal article" date="2016" name="Nat. Commun.">
        <title>Thousands of microbial genomes shed light on interconnected biogeochemical processes in an aquifer system.</title>
        <authorList>
            <person name="Anantharaman K."/>
            <person name="Brown C.T."/>
            <person name="Hug L.A."/>
            <person name="Sharon I."/>
            <person name="Castelle C.J."/>
            <person name="Probst A.J."/>
            <person name="Thomas B.C."/>
            <person name="Singh A."/>
            <person name="Wilkins M.J."/>
            <person name="Karaoz U."/>
            <person name="Brodie E.L."/>
            <person name="Williams K.H."/>
            <person name="Hubbard S.S."/>
            <person name="Banfield J.F."/>
        </authorList>
    </citation>
    <scope>NUCLEOTIDE SEQUENCE [LARGE SCALE GENOMIC DNA]</scope>
</reference>
<gene>
    <name evidence="11" type="ORF">A2983_01455</name>
</gene>
<accession>A0A1F6N0E3</accession>
<keyword evidence="9" id="KW-0460">Magnesium</keyword>
<evidence type="ECO:0000313" key="12">
    <source>
        <dbReference type="Proteomes" id="UP000177040"/>
    </source>
</evidence>
<dbReference type="GO" id="GO:0046872">
    <property type="term" value="F:metal ion binding"/>
    <property type="evidence" value="ECO:0007669"/>
    <property type="project" value="UniProtKB-KW"/>
</dbReference>
<dbReference type="Proteomes" id="UP000177040">
    <property type="component" value="Unassembled WGS sequence"/>
</dbReference>
<keyword evidence="8" id="KW-0067">ATP-binding</keyword>
<keyword evidence="7" id="KW-0547">Nucleotide-binding</keyword>
<evidence type="ECO:0000256" key="8">
    <source>
        <dbReference type="ARBA" id="ARBA00022840"/>
    </source>
</evidence>
<dbReference type="PANTHER" id="PTHR33540">
    <property type="entry name" value="TRNA THREONYLCARBAMOYLADENOSINE BIOSYNTHESIS PROTEIN TSAE"/>
    <property type="match status" value="1"/>
</dbReference>
<dbReference type="GO" id="GO:0002949">
    <property type="term" value="P:tRNA threonylcarbamoyladenosine modification"/>
    <property type="evidence" value="ECO:0007669"/>
    <property type="project" value="InterPro"/>
</dbReference>
<dbReference type="EMBL" id="MFQH01000024">
    <property type="protein sequence ID" value="OGH77352.1"/>
    <property type="molecule type" value="Genomic_DNA"/>
</dbReference>
<evidence type="ECO:0000256" key="1">
    <source>
        <dbReference type="ARBA" id="ARBA00004496"/>
    </source>
</evidence>
<organism evidence="11 12">
    <name type="scientific">Candidatus Magasanikbacteria bacterium RIFCSPLOWO2_01_FULL_40_15</name>
    <dbReference type="NCBI Taxonomy" id="1798686"/>
    <lineage>
        <taxon>Bacteria</taxon>
        <taxon>Candidatus Magasanikiibacteriota</taxon>
    </lineage>
</organism>
<evidence type="ECO:0000313" key="11">
    <source>
        <dbReference type="EMBL" id="OGH77352.1"/>
    </source>
</evidence>
<evidence type="ECO:0000256" key="4">
    <source>
        <dbReference type="ARBA" id="ARBA00022490"/>
    </source>
</evidence>
<name>A0A1F6N0E3_9BACT</name>
<keyword evidence="4" id="KW-0963">Cytoplasm</keyword>
<evidence type="ECO:0000256" key="5">
    <source>
        <dbReference type="ARBA" id="ARBA00022694"/>
    </source>
</evidence>
<evidence type="ECO:0000256" key="3">
    <source>
        <dbReference type="ARBA" id="ARBA00019010"/>
    </source>
</evidence>
<dbReference type="Pfam" id="PF02367">
    <property type="entry name" value="TsaE"/>
    <property type="match status" value="1"/>
</dbReference>
<dbReference type="InterPro" id="IPR027417">
    <property type="entry name" value="P-loop_NTPase"/>
</dbReference>
<comment type="similarity">
    <text evidence="2">Belongs to the TsaE family.</text>
</comment>
<sequence length="143" mass="15484">MAKFISKSNTETISIAKKFAGILLGGEVITLSGELGTGKTVFVKGLAQALGVTKEIVSPTFAIMNMLPANKNKIKALVHVDTYRLKNEKELKEIGFGDYLGASDTVCVIEWPELAKGLLPKKIISVTITHGDNQNVRNITIKK</sequence>
<dbReference type="PANTHER" id="PTHR33540:SF2">
    <property type="entry name" value="TRNA THREONYLCARBAMOYLADENOSINE BIOSYNTHESIS PROTEIN TSAE"/>
    <property type="match status" value="1"/>
</dbReference>
<evidence type="ECO:0000256" key="7">
    <source>
        <dbReference type="ARBA" id="ARBA00022741"/>
    </source>
</evidence>
<dbReference type="Gene3D" id="3.40.50.300">
    <property type="entry name" value="P-loop containing nucleotide triphosphate hydrolases"/>
    <property type="match status" value="1"/>
</dbReference>
<proteinExistence type="inferred from homology"/>